<dbReference type="InterPro" id="IPR023554">
    <property type="entry name" value="RNA_helicase_ATP-dep_RhlB"/>
</dbReference>
<dbReference type="InterPro" id="IPR044742">
    <property type="entry name" value="DEAD/DEAH_RhlB"/>
</dbReference>
<evidence type="ECO:0000259" key="9">
    <source>
        <dbReference type="PROSITE" id="PS51194"/>
    </source>
</evidence>
<dbReference type="HAMAP" id="MF_00661">
    <property type="entry name" value="DEAD_helicase_RhlB"/>
    <property type="match status" value="1"/>
</dbReference>
<keyword evidence="4" id="KW-0067">ATP-binding</keyword>
<feature type="domain" description="Helicase C-terminal" evidence="9">
    <location>
        <begin position="233"/>
        <end position="403"/>
    </location>
</feature>
<dbReference type="GO" id="GO:0016787">
    <property type="term" value="F:hydrolase activity"/>
    <property type="evidence" value="ECO:0007669"/>
    <property type="project" value="UniProtKB-KW"/>
</dbReference>
<dbReference type="InterPro" id="IPR001650">
    <property type="entry name" value="Helicase_C-like"/>
</dbReference>
<dbReference type="SMART" id="SM00490">
    <property type="entry name" value="HELICc"/>
    <property type="match status" value="1"/>
</dbReference>
<evidence type="ECO:0000256" key="5">
    <source>
        <dbReference type="ARBA" id="ARBA00038437"/>
    </source>
</evidence>
<evidence type="ECO:0000256" key="3">
    <source>
        <dbReference type="ARBA" id="ARBA00022806"/>
    </source>
</evidence>
<dbReference type="CDD" id="cd18787">
    <property type="entry name" value="SF2_C_DEAD"/>
    <property type="match status" value="1"/>
</dbReference>
<gene>
    <name evidence="11" type="ORF">IFJ97_01990</name>
</gene>
<dbReference type="PANTHER" id="PTHR47959">
    <property type="entry name" value="ATP-DEPENDENT RNA HELICASE RHLE-RELATED"/>
    <property type="match status" value="1"/>
</dbReference>
<evidence type="ECO:0000256" key="7">
    <source>
        <dbReference type="SAM" id="MobiDB-lite"/>
    </source>
</evidence>
<dbReference type="PANTHER" id="PTHR47959:SF10">
    <property type="entry name" value="ATP-DEPENDENT RNA HELICASE RHLB"/>
    <property type="match status" value="1"/>
</dbReference>
<evidence type="ECO:0000256" key="1">
    <source>
        <dbReference type="ARBA" id="ARBA00022741"/>
    </source>
</evidence>
<keyword evidence="3 11" id="KW-0347">Helicase</keyword>
<feature type="compositionally biased region" description="Basic residues" evidence="7">
    <location>
        <begin position="429"/>
        <end position="439"/>
    </location>
</feature>
<feature type="compositionally biased region" description="Basic residues" evidence="7">
    <location>
        <begin position="398"/>
        <end position="413"/>
    </location>
</feature>
<evidence type="ECO:0000259" key="10">
    <source>
        <dbReference type="PROSITE" id="PS51195"/>
    </source>
</evidence>
<dbReference type="InterPro" id="IPR011545">
    <property type="entry name" value="DEAD/DEAH_box_helicase_dom"/>
</dbReference>
<dbReference type="Pfam" id="PF00271">
    <property type="entry name" value="Helicase_C"/>
    <property type="match status" value="1"/>
</dbReference>
<organism evidence="11 12">
    <name type="scientific">Candidatus Sulfomarinibacter kjeldsenii</name>
    <dbReference type="NCBI Taxonomy" id="2885994"/>
    <lineage>
        <taxon>Bacteria</taxon>
        <taxon>Pseudomonadati</taxon>
        <taxon>Acidobacteriota</taxon>
        <taxon>Thermoanaerobaculia</taxon>
        <taxon>Thermoanaerobaculales</taxon>
        <taxon>Candidatus Sulfomarinibacteraceae</taxon>
        <taxon>Candidatus Sulfomarinibacter</taxon>
    </lineage>
</organism>
<dbReference type="PROSITE" id="PS51194">
    <property type="entry name" value="HELICASE_CTER"/>
    <property type="match status" value="1"/>
</dbReference>
<feature type="compositionally biased region" description="Gly residues" evidence="7">
    <location>
        <begin position="441"/>
        <end position="451"/>
    </location>
</feature>
<dbReference type="AlphaFoldDB" id="A0A8J6XYF3"/>
<dbReference type="InterPro" id="IPR014014">
    <property type="entry name" value="RNA_helicase_DEAD_Q_motif"/>
</dbReference>
<comment type="caution">
    <text evidence="11">The sequence shown here is derived from an EMBL/GenBank/DDBJ whole genome shotgun (WGS) entry which is preliminary data.</text>
</comment>
<dbReference type="GO" id="GO:0005524">
    <property type="term" value="F:ATP binding"/>
    <property type="evidence" value="ECO:0007669"/>
    <property type="project" value="UniProtKB-KW"/>
</dbReference>
<dbReference type="SUPFAM" id="SSF52540">
    <property type="entry name" value="P-loop containing nucleoside triphosphate hydrolases"/>
    <property type="match status" value="1"/>
</dbReference>
<feature type="region of interest" description="Disordered" evidence="7">
    <location>
        <begin position="397"/>
        <end position="451"/>
    </location>
</feature>
<evidence type="ECO:0000256" key="2">
    <source>
        <dbReference type="ARBA" id="ARBA00022801"/>
    </source>
</evidence>
<evidence type="ECO:0000259" key="8">
    <source>
        <dbReference type="PROSITE" id="PS51192"/>
    </source>
</evidence>
<evidence type="ECO:0000256" key="4">
    <source>
        <dbReference type="ARBA" id="ARBA00022840"/>
    </source>
</evidence>
<comment type="similarity">
    <text evidence="5">Belongs to the DEAD box helicase family.</text>
</comment>
<dbReference type="PROSITE" id="PS51192">
    <property type="entry name" value="HELICASE_ATP_BIND_1"/>
    <property type="match status" value="1"/>
</dbReference>
<dbReference type="InterPro" id="IPR027417">
    <property type="entry name" value="P-loop_NTPase"/>
</dbReference>
<feature type="short sequence motif" description="Q motif" evidence="6">
    <location>
        <begin position="14"/>
        <end position="42"/>
    </location>
</feature>
<dbReference type="Gene3D" id="3.40.50.300">
    <property type="entry name" value="P-loop containing nucleotide triphosphate hydrolases"/>
    <property type="match status" value="2"/>
</dbReference>
<evidence type="ECO:0000313" key="11">
    <source>
        <dbReference type="EMBL" id="MBD3870113.1"/>
    </source>
</evidence>
<name>A0A8J6XYF3_9BACT</name>
<keyword evidence="1" id="KW-0547">Nucleotide-binding</keyword>
<proteinExistence type="inferred from homology"/>
<keyword evidence="2" id="KW-0378">Hydrolase</keyword>
<dbReference type="InterPro" id="IPR050079">
    <property type="entry name" value="DEAD_box_RNA_helicase"/>
</dbReference>
<dbReference type="GO" id="GO:0005829">
    <property type="term" value="C:cytosol"/>
    <property type="evidence" value="ECO:0007669"/>
    <property type="project" value="TreeGrafter"/>
</dbReference>
<evidence type="ECO:0000256" key="6">
    <source>
        <dbReference type="PROSITE-ProRule" id="PRU00552"/>
    </source>
</evidence>
<dbReference type="InterPro" id="IPR014001">
    <property type="entry name" value="Helicase_ATP-bd"/>
</dbReference>
<accession>A0A8J6XYF3</accession>
<dbReference type="SMART" id="SM00487">
    <property type="entry name" value="DEXDc"/>
    <property type="match status" value="1"/>
</dbReference>
<dbReference type="EMBL" id="JACXWA010000032">
    <property type="protein sequence ID" value="MBD3870113.1"/>
    <property type="molecule type" value="Genomic_DNA"/>
</dbReference>
<dbReference type="Proteomes" id="UP000598633">
    <property type="component" value="Unassembled WGS sequence"/>
</dbReference>
<dbReference type="GO" id="GO:0003724">
    <property type="term" value="F:RNA helicase activity"/>
    <property type="evidence" value="ECO:0007669"/>
    <property type="project" value="InterPro"/>
</dbReference>
<dbReference type="GO" id="GO:0003676">
    <property type="term" value="F:nucleic acid binding"/>
    <property type="evidence" value="ECO:0007669"/>
    <property type="project" value="InterPro"/>
</dbReference>
<dbReference type="Pfam" id="PF00270">
    <property type="entry name" value="DEAD"/>
    <property type="match status" value="1"/>
</dbReference>
<dbReference type="PROSITE" id="PS51195">
    <property type="entry name" value="Q_MOTIF"/>
    <property type="match status" value="1"/>
</dbReference>
<feature type="domain" description="Helicase ATP-binding" evidence="8">
    <location>
        <begin position="45"/>
        <end position="222"/>
    </location>
</feature>
<evidence type="ECO:0000313" key="12">
    <source>
        <dbReference type="Proteomes" id="UP000598633"/>
    </source>
</evidence>
<sequence length="451" mass="50757">MTESEHSGSLFTDQTFDDVDLPDPIRRAVDDLGFSNLTQIQSEVLPISLAGNDVVAQAQTGSGKTAAYLLTVFTRFLRVPRETPPETPRALIVAPTRELAVQIANDAEGLGHHAGIRTHVVFGGLDYRKQREILERGTDLLIGTPGRLIDYHKKGAYSLRKTEMVVIDECDRLFDMGFAEDLRWILRRMPHPTDRQSMMFTATLSQRVMTLGWRQMNNPTEVIVNAQQLTPDTIHQVLYHVATREKLSLLLGVLEHEGSSRTMIFVNTRFRAQRLVDDLRRHGFSARGLTGNVVQTKRLRVLDEFRDGKLPILVATDVASRGLHIEGVTHVINYDLPQDSEDYVHRIGRTARVGAEGKAITLACEDYIYSLDAIQRYVGYELPTEFAGEELFAEVRPRDHRSHRTDSRHHRSSQSRPNQPSGSDGDAKPRKRRHRRRKPGGSTGGQGESSS</sequence>
<protein>
    <submittedName>
        <fullName evidence="11">DEAD/DEAH box helicase</fullName>
    </submittedName>
</protein>
<dbReference type="CDD" id="cd00268">
    <property type="entry name" value="DEADc"/>
    <property type="match status" value="1"/>
</dbReference>
<reference evidence="11 12" key="1">
    <citation type="submission" date="2020-08" db="EMBL/GenBank/DDBJ databases">
        <title>Acidobacteriota in marine sediments use diverse sulfur dissimilation pathways.</title>
        <authorList>
            <person name="Wasmund K."/>
        </authorList>
    </citation>
    <scope>NUCLEOTIDE SEQUENCE [LARGE SCALE GENOMIC DNA]</scope>
    <source>
        <strain evidence="11">MAG AM3-A</strain>
    </source>
</reference>
<feature type="domain" description="DEAD-box RNA helicase Q" evidence="10">
    <location>
        <begin position="14"/>
        <end position="42"/>
    </location>
</feature>